<evidence type="ECO:0000313" key="19">
    <source>
        <dbReference type="Proteomes" id="UP001497482"/>
    </source>
</evidence>
<dbReference type="Gene3D" id="3.60.20.30">
    <property type="entry name" value="(Glycosyl)asparaginase"/>
    <property type="match status" value="1"/>
</dbReference>
<evidence type="ECO:0000256" key="13">
    <source>
        <dbReference type="ARBA" id="ARBA00049366"/>
    </source>
</evidence>
<evidence type="ECO:0000256" key="8">
    <source>
        <dbReference type="ARBA" id="ARBA00022813"/>
    </source>
</evidence>
<name>A0AAV2JLH1_KNICA</name>
<evidence type="ECO:0000256" key="15">
    <source>
        <dbReference type="PIRSR" id="PIRSR600246-2"/>
    </source>
</evidence>
<evidence type="ECO:0000256" key="9">
    <source>
        <dbReference type="ARBA" id="ARBA00029701"/>
    </source>
</evidence>
<keyword evidence="19" id="KW-1185">Reference proteome</keyword>
<evidence type="ECO:0000256" key="11">
    <source>
        <dbReference type="ARBA" id="ARBA00030414"/>
    </source>
</evidence>
<dbReference type="GO" id="GO:0033345">
    <property type="term" value="P:L-asparagine catabolic process via L-aspartate"/>
    <property type="evidence" value="ECO:0007669"/>
    <property type="project" value="TreeGrafter"/>
</dbReference>
<dbReference type="EC" id="3.5.1.1" evidence="4"/>
<evidence type="ECO:0000256" key="2">
    <source>
        <dbReference type="ARBA" id="ARBA00010872"/>
    </source>
</evidence>
<dbReference type="SUPFAM" id="SSF56235">
    <property type="entry name" value="N-terminal nucleophile aminohydrolases (Ntn hydrolases)"/>
    <property type="match status" value="1"/>
</dbReference>
<keyword evidence="7" id="KW-0378">Hydrolase</keyword>
<dbReference type="Proteomes" id="UP001497482">
    <property type="component" value="Chromosome 13"/>
</dbReference>
<proteinExistence type="inferred from homology"/>
<gene>
    <name evidence="18" type="ORF">KC01_LOCUS9660</name>
</gene>
<feature type="binding site" evidence="15">
    <location>
        <begin position="275"/>
        <end position="278"/>
    </location>
    <ligand>
        <name>substrate</name>
    </ligand>
</feature>
<protein>
    <recommendedName>
        <fullName evidence="5">Isoaspartyl peptidase/L-asparaginase</fullName>
        <ecNumber evidence="3">3.4.19.5</ecNumber>
        <ecNumber evidence="4">3.5.1.1</ecNumber>
    </recommendedName>
    <alternativeName>
        <fullName evidence="9">Asparaginase-like protein 1</fullName>
    </alternativeName>
    <alternativeName>
        <fullName evidence="12">Beta-aspartyl-peptidase</fullName>
    </alternativeName>
    <alternativeName>
        <fullName evidence="10">Isoaspartyl dipeptidase</fullName>
    </alternativeName>
    <alternativeName>
        <fullName evidence="11">L-asparagine amidohydrolase</fullName>
    </alternativeName>
</protein>
<dbReference type="PANTHER" id="PTHR10188">
    <property type="entry name" value="L-ASPARAGINASE"/>
    <property type="match status" value="1"/>
</dbReference>
<evidence type="ECO:0000256" key="12">
    <source>
        <dbReference type="ARBA" id="ARBA00030667"/>
    </source>
</evidence>
<dbReference type="InterPro" id="IPR033844">
    <property type="entry name" value="ASRGL1_meta"/>
</dbReference>
<feature type="region of interest" description="Disordered" evidence="17">
    <location>
        <begin position="432"/>
        <end position="462"/>
    </location>
</feature>
<comment type="similarity">
    <text evidence="2">Belongs to the Ntn-hydrolase family.</text>
</comment>
<reference evidence="18 19" key="1">
    <citation type="submission" date="2024-04" db="EMBL/GenBank/DDBJ databases">
        <authorList>
            <person name="Waldvogel A.-M."/>
            <person name="Schoenle A."/>
        </authorList>
    </citation>
    <scope>NUCLEOTIDE SEQUENCE [LARGE SCALE GENOMIC DNA]</scope>
</reference>
<dbReference type="FunFam" id="3.60.20.30:FF:000001">
    <property type="entry name" value="Isoaspartyl peptidase/L-asparaginase"/>
    <property type="match status" value="1"/>
</dbReference>
<feature type="compositionally biased region" description="Polar residues" evidence="17">
    <location>
        <begin position="441"/>
        <end position="462"/>
    </location>
</feature>
<keyword evidence="8" id="KW-0068">Autocatalytic cleavage</keyword>
<feature type="binding site" evidence="15">
    <location>
        <begin position="298"/>
        <end position="301"/>
    </location>
    <ligand>
        <name>substrate</name>
    </ligand>
</feature>
<dbReference type="PANTHER" id="PTHR10188:SF41">
    <property type="entry name" value="ISOASPARTYL PEPTIDASE_L-ASPARAGINASE"/>
    <property type="match status" value="1"/>
</dbReference>
<keyword evidence="6" id="KW-0645">Protease</keyword>
<evidence type="ECO:0000313" key="18">
    <source>
        <dbReference type="EMBL" id="CAL1578533.1"/>
    </source>
</evidence>
<evidence type="ECO:0000256" key="7">
    <source>
        <dbReference type="ARBA" id="ARBA00022801"/>
    </source>
</evidence>
<evidence type="ECO:0000256" key="17">
    <source>
        <dbReference type="SAM" id="MobiDB-lite"/>
    </source>
</evidence>
<dbReference type="GO" id="GO:0005737">
    <property type="term" value="C:cytoplasm"/>
    <property type="evidence" value="ECO:0007669"/>
    <property type="project" value="TreeGrafter"/>
</dbReference>
<dbReference type="GO" id="GO:0008798">
    <property type="term" value="F:beta-aspartyl-peptidase activity"/>
    <property type="evidence" value="ECO:0007669"/>
    <property type="project" value="UniProtKB-EC"/>
</dbReference>
<organism evidence="18 19">
    <name type="scientific">Knipowitschia caucasica</name>
    <name type="common">Caucasian dwarf goby</name>
    <name type="synonym">Pomatoschistus caucasicus</name>
    <dbReference type="NCBI Taxonomy" id="637954"/>
    <lineage>
        <taxon>Eukaryota</taxon>
        <taxon>Metazoa</taxon>
        <taxon>Chordata</taxon>
        <taxon>Craniata</taxon>
        <taxon>Vertebrata</taxon>
        <taxon>Euteleostomi</taxon>
        <taxon>Actinopterygii</taxon>
        <taxon>Neopterygii</taxon>
        <taxon>Teleostei</taxon>
        <taxon>Neoteleostei</taxon>
        <taxon>Acanthomorphata</taxon>
        <taxon>Gobiaria</taxon>
        <taxon>Gobiiformes</taxon>
        <taxon>Gobioidei</taxon>
        <taxon>Gobiidae</taxon>
        <taxon>Gobiinae</taxon>
        <taxon>Knipowitschia</taxon>
    </lineage>
</organism>
<dbReference type="InterPro" id="IPR000246">
    <property type="entry name" value="Peptidase_T2"/>
</dbReference>
<dbReference type="InterPro" id="IPR029055">
    <property type="entry name" value="Ntn_hydrolases_N"/>
</dbReference>
<dbReference type="CDD" id="cd04702">
    <property type="entry name" value="ASRGL1_like"/>
    <property type="match status" value="1"/>
</dbReference>
<evidence type="ECO:0000256" key="14">
    <source>
        <dbReference type="PIRSR" id="PIRSR600246-1"/>
    </source>
</evidence>
<dbReference type="GO" id="GO:0006508">
    <property type="term" value="P:proteolysis"/>
    <property type="evidence" value="ECO:0007669"/>
    <property type="project" value="UniProtKB-KW"/>
</dbReference>
<dbReference type="GO" id="GO:0004067">
    <property type="term" value="F:asparaginase activity"/>
    <property type="evidence" value="ECO:0007669"/>
    <property type="project" value="UniProtKB-EC"/>
</dbReference>
<evidence type="ECO:0000256" key="16">
    <source>
        <dbReference type="PIRSR" id="PIRSR600246-3"/>
    </source>
</evidence>
<sequence>MKQERRQWDRSAGIQKKLERAGEEEEAAILCLQKIKLHRTNKTINPGSPLPHTEGHWLKEGVGGSRSFPQRVSRRCVRKVMRPVVVVHGGAGHIPSERAQNSSRGVCTAVRAGYQVLTAGGSSVEAVVEAVRLMEDDPHFNAGRGSVLTAGGQVEMDALVMDGRDLSSGAVSAVSNIKNPVKLARLIMDKTSHVCLTAGGALQFARQMAVEEVSTESLITDYSRERWRKNLQPGADPVQCQMGKMGTVGAVAVDADGHVACATSTGGILNKMEGRVGDTPCIGSGGYADDSVGAVSTTGHGEAIMKVVLARHILFHMEQGRSVEEASDLGLSHMRSRVSGLGGVVTVDTKGAWSARFSSNQMAWAAACDQTLHWGIYKGEEFTEKIGACPEVLSAVAMAAAEKGQCQSKSPSDLCGIPATSPGINLLQTTAVETKEGPGQPQDSHTDFGTASTWFRPSSDPV</sequence>
<evidence type="ECO:0000256" key="1">
    <source>
        <dbReference type="ARBA" id="ARBA00000306"/>
    </source>
</evidence>
<dbReference type="EC" id="3.4.19.5" evidence="3"/>
<dbReference type="AlphaFoldDB" id="A0AAV2JLH1"/>
<accession>A0AAV2JLH1</accession>
<comment type="catalytic activity">
    <reaction evidence="13">
        <text>L-asparagine + H2O = L-aspartate + NH4(+)</text>
        <dbReference type="Rhea" id="RHEA:21016"/>
        <dbReference type="ChEBI" id="CHEBI:15377"/>
        <dbReference type="ChEBI" id="CHEBI:28938"/>
        <dbReference type="ChEBI" id="CHEBI:29991"/>
        <dbReference type="ChEBI" id="CHEBI:58048"/>
        <dbReference type="EC" id="3.5.1.1"/>
    </reaction>
</comment>
<evidence type="ECO:0000256" key="3">
    <source>
        <dbReference type="ARBA" id="ARBA00012879"/>
    </source>
</evidence>
<dbReference type="Pfam" id="PF01112">
    <property type="entry name" value="Asparaginase_2"/>
    <property type="match status" value="1"/>
</dbReference>
<dbReference type="EMBL" id="OZ035835">
    <property type="protein sequence ID" value="CAL1578533.1"/>
    <property type="molecule type" value="Genomic_DNA"/>
</dbReference>
<evidence type="ECO:0000256" key="10">
    <source>
        <dbReference type="ARBA" id="ARBA00029780"/>
    </source>
</evidence>
<feature type="active site" description="Nucleophile" evidence="14">
    <location>
        <position position="247"/>
    </location>
</feature>
<feature type="site" description="Cleavage; by autolysis" evidence="16">
    <location>
        <begin position="246"/>
        <end position="247"/>
    </location>
</feature>
<evidence type="ECO:0000256" key="5">
    <source>
        <dbReference type="ARBA" id="ARBA00022280"/>
    </source>
</evidence>
<evidence type="ECO:0000256" key="4">
    <source>
        <dbReference type="ARBA" id="ARBA00012920"/>
    </source>
</evidence>
<evidence type="ECO:0000256" key="6">
    <source>
        <dbReference type="ARBA" id="ARBA00022670"/>
    </source>
</evidence>
<comment type="catalytic activity">
    <reaction evidence="1">
        <text>Cleavage of a beta-linked Asp residue from the N-terminus of a polypeptide.</text>
        <dbReference type="EC" id="3.4.19.5"/>
    </reaction>
</comment>